<organism evidence="1 2">
    <name type="scientific">Hapsidospora chrysogenum (strain ATCC 11550 / CBS 779.69 / DSM 880 / IAM 14645 / JCM 23072 / IMI 49137)</name>
    <name type="common">Acremonium chrysogenum</name>
    <dbReference type="NCBI Taxonomy" id="857340"/>
    <lineage>
        <taxon>Eukaryota</taxon>
        <taxon>Fungi</taxon>
        <taxon>Dikarya</taxon>
        <taxon>Ascomycota</taxon>
        <taxon>Pezizomycotina</taxon>
        <taxon>Sordariomycetes</taxon>
        <taxon>Hypocreomycetidae</taxon>
        <taxon>Hypocreales</taxon>
        <taxon>Bionectriaceae</taxon>
        <taxon>Hapsidospora</taxon>
    </lineage>
</organism>
<comment type="caution">
    <text evidence="1">The sequence shown here is derived from an EMBL/GenBank/DDBJ whole genome shotgun (WGS) entry which is preliminary data.</text>
</comment>
<dbReference type="EMBL" id="JPKY01000059">
    <property type="protein sequence ID" value="KFH43915.1"/>
    <property type="molecule type" value="Genomic_DNA"/>
</dbReference>
<dbReference type="Proteomes" id="UP000029964">
    <property type="component" value="Unassembled WGS sequence"/>
</dbReference>
<proteinExistence type="predicted"/>
<evidence type="ECO:0000313" key="2">
    <source>
        <dbReference type="Proteomes" id="UP000029964"/>
    </source>
</evidence>
<gene>
    <name evidence="1" type="ORF">ACRE_053320</name>
</gene>
<keyword evidence="2" id="KW-1185">Reference proteome</keyword>
<reference evidence="2" key="1">
    <citation type="journal article" date="2014" name="Genome Announc.">
        <title>Genome sequence and annotation of Acremonium chrysogenum, producer of the beta-lactam antibiotic cephalosporin C.</title>
        <authorList>
            <person name="Terfehr D."/>
            <person name="Dahlmann T.A."/>
            <person name="Specht T."/>
            <person name="Zadra I."/>
            <person name="Kuernsteiner H."/>
            <person name="Kueck U."/>
        </authorList>
    </citation>
    <scope>NUCLEOTIDE SEQUENCE [LARGE SCALE GENOMIC DNA]</scope>
    <source>
        <strain evidence="2">ATCC 11550 / CBS 779.69 / DSM 880 / IAM 14645 / JCM 23072 / IMI 49137</strain>
    </source>
</reference>
<accession>A0A086T3I3</accession>
<sequence>MDSQLTILLAQIRTVRIPADVLGSAEEAQFMDKEPHPVICKHVACASPVSLSGYHYGWCGRCVTEAATVAALHAVGAKWIGFSFCKQSDCHVYEVGACRRCRVWAWLCLKDIQDRMKGESECSSA</sequence>
<dbReference type="AlphaFoldDB" id="A0A086T3I3"/>
<name>A0A086T3I3_HAPC1</name>
<evidence type="ECO:0000313" key="1">
    <source>
        <dbReference type="EMBL" id="KFH43915.1"/>
    </source>
</evidence>
<dbReference type="HOGENOM" id="CLU_1991966_0_0_1"/>
<protein>
    <submittedName>
        <fullName evidence="1">Uncharacterized protein</fullName>
    </submittedName>
</protein>